<feature type="transmembrane region" description="Helical" evidence="1">
    <location>
        <begin position="64"/>
        <end position="86"/>
    </location>
</feature>
<reference evidence="3" key="1">
    <citation type="journal article" date="2019" name="Int. J. Syst. Evol. Microbiol.">
        <title>The Global Catalogue of Microorganisms (GCM) 10K type strain sequencing project: providing services to taxonomists for standard genome sequencing and annotation.</title>
        <authorList>
            <consortium name="The Broad Institute Genomics Platform"/>
            <consortium name="The Broad Institute Genome Sequencing Center for Infectious Disease"/>
            <person name="Wu L."/>
            <person name="Ma J."/>
        </authorList>
    </citation>
    <scope>NUCLEOTIDE SEQUENCE [LARGE SCALE GENOMIC DNA]</scope>
    <source>
        <strain evidence="3">JCM 17442</strain>
    </source>
</reference>
<evidence type="ECO:0000313" key="2">
    <source>
        <dbReference type="EMBL" id="GAA4266548.1"/>
    </source>
</evidence>
<evidence type="ECO:0000313" key="3">
    <source>
        <dbReference type="Proteomes" id="UP001501594"/>
    </source>
</evidence>
<organism evidence="2 3">
    <name type="scientific">Frondihabitans peucedani</name>
    <dbReference type="NCBI Taxonomy" id="598626"/>
    <lineage>
        <taxon>Bacteria</taxon>
        <taxon>Bacillati</taxon>
        <taxon>Actinomycetota</taxon>
        <taxon>Actinomycetes</taxon>
        <taxon>Micrococcales</taxon>
        <taxon>Microbacteriaceae</taxon>
        <taxon>Frondihabitans</taxon>
    </lineage>
</organism>
<name>A0ABP8E2V5_9MICO</name>
<feature type="transmembrane region" description="Helical" evidence="1">
    <location>
        <begin position="175"/>
        <end position="198"/>
    </location>
</feature>
<accession>A0ABP8E2V5</accession>
<dbReference type="Proteomes" id="UP001501594">
    <property type="component" value="Unassembled WGS sequence"/>
</dbReference>
<keyword evidence="1" id="KW-0472">Membrane</keyword>
<feature type="transmembrane region" description="Helical" evidence="1">
    <location>
        <begin position="6"/>
        <end position="24"/>
    </location>
</feature>
<keyword evidence="1" id="KW-0812">Transmembrane</keyword>
<sequence length="314" mass="32750">MHMLEFVFLWGAVVFAVALALTLIPDHRAWLARRLGTRVGLGVPADLAASVEARVALRSRAACVGALLALAVSLAGLSLAGVSIGSATPRTDDGLTVVQMYAVLGAVSIGYSWGAAWASLRSASARDDRPRVARLTAPGVSAFVRPGLRIGAWALLVLAASAVAIVALGERPDQVASLAPCVALVGVALAGLVASEVLGRRVVRRGRPAVDTDELVWDDALRSETLRDLLVGPLQSLALGGAYAVIRPDLSGVSAFALFPALIGAAGFVLLSFVFRADRRRFLDELWPGARRRTPDEEARRIAAAADPAGATAR</sequence>
<protein>
    <recommendedName>
        <fullName evidence="4">SdpI/YhfL family protein</fullName>
    </recommendedName>
</protein>
<keyword evidence="3" id="KW-1185">Reference proteome</keyword>
<keyword evidence="1" id="KW-1133">Transmembrane helix</keyword>
<feature type="transmembrane region" description="Helical" evidence="1">
    <location>
        <begin position="150"/>
        <end position="169"/>
    </location>
</feature>
<feature type="transmembrane region" description="Helical" evidence="1">
    <location>
        <begin position="229"/>
        <end position="246"/>
    </location>
</feature>
<feature type="transmembrane region" description="Helical" evidence="1">
    <location>
        <begin position="252"/>
        <end position="275"/>
    </location>
</feature>
<comment type="caution">
    <text evidence="2">The sequence shown here is derived from an EMBL/GenBank/DDBJ whole genome shotgun (WGS) entry which is preliminary data.</text>
</comment>
<evidence type="ECO:0008006" key="4">
    <source>
        <dbReference type="Google" id="ProtNLM"/>
    </source>
</evidence>
<evidence type="ECO:0000256" key="1">
    <source>
        <dbReference type="SAM" id="Phobius"/>
    </source>
</evidence>
<dbReference type="EMBL" id="BAABAU010000001">
    <property type="protein sequence ID" value="GAA4266548.1"/>
    <property type="molecule type" value="Genomic_DNA"/>
</dbReference>
<proteinExistence type="predicted"/>
<gene>
    <name evidence="2" type="ORF">GCM10022256_21600</name>
</gene>
<feature type="transmembrane region" description="Helical" evidence="1">
    <location>
        <begin position="98"/>
        <end position="120"/>
    </location>
</feature>